<dbReference type="InterPro" id="IPR000748">
    <property type="entry name" value="PsdUridine_synth_RsuA/RluB/E/F"/>
</dbReference>
<dbReference type="InterPro" id="IPR050343">
    <property type="entry name" value="RsuA_PseudoU_synthase"/>
</dbReference>
<dbReference type="SMART" id="SM00363">
    <property type="entry name" value="S4"/>
    <property type="match status" value="1"/>
</dbReference>
<dbReference type="SUPFAM" id="SSF55120">
    <property type="entry name" value="Pseudouridine synthase"/>
    <property type="match status" value="1"/>
</dbReference>
<evidence type="ECO:0000256" key="2">
    <source>
        <dbReference type="ARBA" id="ARBA00023235"/>
    </source>
</evidence>
<dbReference type="FunFam" id="3.10.290.10:FF:000003">
    <property type="entry name" value="Pseudouridine synthase"/>
    <property type="match status" value="1"/>
</dbReference>
<dbReference type="InterPro" id="IPR020094">
    <property type="entry name" value="TruA/RsuA/RluB/E/F_N"/>
</dbReference>
<feature type="domain" description="RNA-binding S4" evidence="5">
    <location>
        <begin position="11"/>
        <end position="71"/>
    </location>
</feature>
<dbReference type="EMBL" id="SRIB01000009">
    <property type="protein sequence ID" value="TFZ39767.1"/>
    <property type="molecule type" value="Genomic_DNA"/>
</dbReference>
<keyword evidence="7" id="KW-1185">Reference proteome</keyword>
<dbReference type="NCBIfam" id="TIGR00093">
    <property type="entry name" value="pseudouridine synthase"/>
    <property type="match status" value="1"/>
</dbReference>
<protein>
    <recommendedName>
        <fullName evidence="4">Pseudouridine synthase</fullName>
        <ecNumber evidence="4">5.4.99.-</ecNumber>
    </recommendedName>
</protein>
<proteinExistence type="inferred from homology"/>
<dbReference type="Gene3D" id="3.10.290.10">
    <property type="entry name" value="RNA-binding S4 domain"/>
    <property type="match status" value="1"/>
</dbReference>
<gene>
    <name evidence="6" type="ORF">E4100_06965</name>
</gene>
<dbReference type="InterPro" id="IPR020103">
    <property type="entry name" value="PsdUridine_synth_cat_dom_sf"/>
</dbReference>
<name>A0A4Z0D2J2_9FIRM</name>
<comment type="caution">
    <text evidence="6">The sequence shown here is derived from an EMBL/GenBank/DDBJ whole genome shotgun (WGS) entry which is preliminary data.</text>
</comment>
<dbReference type="PROSITE" id="PS01149">
    <property type="entry name" value="PSI_RSU"/>
    <property type="match status" value="1"/>
</dbReference>
<evidence type="ECO:0000256" key="4">
    <source>
        <dbReference type="RuleBase" id="RU003887"/>
    </source>
</evidence>
<dbReference type="InterPro" id="IPR002942">
    <property type="entry name" value="S4_RNA-bd"/>
</dbReference>
<evidence type="ECO:0000259" key="5">
    <source>
        <dbReference type="SMART" id="SM00363"/>
    </source>
</evidence>
<dbReference type="AlphaFoldDB" id="A0A4Z0D2J2"/>
<evidence type="ECO:0000313" key="7">
    <source>
        <dbReference type="Proteomes" id="UP000298381"/>
    </source>
</evidence>
<keyword evidence="2 4" id="KW-0413">Isomerase</keyword>
<dbReference type="Pfam" id="PF01479">
    <property type="entry name" value="S4"/>
    <property type="match status" value="1"/>
</dbReference>
<dbReference type="FunFam" id="3.30.70.580:FF:000005">
    <property type="entry name" value="Pseudouridine synthase"/>
    <property type="match status" value="1"/>
</dbReference>
<reference evidence="6 7" key="1">
    <citation type="submission" date="2019-03" db="EMBL/GenBank/DDBJ databases">
        <title>Draft genome sequence data and analysis of a Fermenting Bacterium, Soehngenia longevitae strain 1933PT, isolated from petroleum reservoir in Azerbaijan.</title>
        <authorList>
            <person name="Grouzdev D.S."/>
            <person name="Bidzhieva S.K."/>
            <person name="Sokolova D.S."/>
            <person name="Tourova T.P."/>
            <person name="Poltaraus A.B."/>
            <person name="Nazina T.N."/>
        </authorList>
    </citation>
    <scope>NUCLEOTIDE SEQUENCE [LARGE SCALE GENOMIC DNA]</scope>
    <source>
        <strain evidence="6 7">1933P</strain>
    </source>
</reference>
<dbReference type="Gene3D" id="3.30.70.580">
    <property type="entry name" value="Pseudouridine synthase I, catalytic domain, N-terminal subdomain"/>
    <property type="match status" value="1"/>
</dbReference>
<evidence type="ECO:0000256" key="1">
    <source>
        <dbReference type="ARBA" id="ARBA00008348"/>
    </source>
</evidence>
<dbReference type="CDD" id="cd02870">
    <property type="entry name" value="PseudoU_synth_RsuA_like"/>
    <property type="match status" value="1"/>
</dbReference>
<dbReference type="GO" id="GO:0120159">
    <property type="term" value="F:rRNA pseudouridine synthase activity"/>
    <property type="evidence" value="ECO:0007669"/>
    <property type="project" value="UniProtKB-ARBA"/>
</dbReference>
<organism evidence="6 7">
    <name type="scientific">Soehngenia longivitae</name>
    <dbReference type="NCBI Taxonomy" id="2562294"/>
    <lineage>
        <taxon>Bacteria</taxon>
        <taxon>Bacillati</taxon>
        <taxon>Bacillota</taxon>
        <taxon>Tissierellia</taxon>
        <taxon>Tissierellales</taxon>
        <taxon>Tissierellaceae</taxon>
        <taxon>Soehngenia</taxon>
    </lineage>
</organism>
<evidence type="ECO:0000313" key="6">
    <source>
        <dbReference type="EMBL" id="TFZ39767.1"/>
    </source>
</evidence>
<dbReference type="InterPro" id="IPR018496">
    <property type="entry name" value="PsdUridine_synth_RsuA/RluB_CS"/>
</dbReference>
<dbReference type="InterPro" id="IPR036986">
    <property type="entry name" value="S4_RNA-bd_sf"/>
</dbReference>
<dbReference type="PANTHER" id="PTHR47683">
    <property type="entry name" value="PSEUDOURIDINE SYNTHASE FAMILY PROTEIN-RELATED"/>
    <property type="match status" value="1"/>
</dbReference>
<sequence>MTSEKDNENLIRLQKFIAKAGVCSRRKAEQMIADGRVSVNNNLITDMGFKVDISKDKVKVDNKLIELDNNKIYIVLNKPSGVITSVKDEKNRKTVLDLTKDIKQRIYPVGRLDYDTSGLILLTNDGDIANKLMHPSKKVYKKYLATVEGIPNELELDELRNGIIIDNKKTAKARAYVVDKINNDAVLSIEIYEGRNHQVKKMCEMIGHPVKRLKRVSIGEIKLGDLKVGEWRELTERELKFLKQL</sequence>
<dbReference type="PANTHER" id="PTHR47683:SF2">
    <property type="entry name" value="RNA-BINDING S4 DOMAIN-CONTAINING PROTEIN"/>
    <property type="match status" value="1"/>
</dbReference>
<keyword evidence="3" id="KW-0694">RNA-binding</keyword>
<dbReference type="CDD" id="cd00165">
    <property type="entry name" value="S4"/>
    <property type="match status" value="1"/>
</dbReference>
<dbReference type="InterPro" id="IPR006145">
    <property type="entry name" value="PsdUridine_synth_RsuA/RluA"/>
</dbReference>
<dbReference type="InterPro" id="IPR042092">
    <property type="entry name" value="PsdUridine_s_RsuA/RluB/E/F_cat"/>
</dbReference>
<comment type="similarity">
    <text evidence="1 4">Belongs to the pseudouridine synthase RsuA family.</text>
</comment>
<dbReference type="SUPFAM" id="SSF55174">
    <property type="entry name" value="Alpha-L RNA-binding motif"/>
    <property type="match status" value="1"/>
</dbReference>
<evidence type="ECO:0000256" key="3">
    <source>
        <dbReference type="PROSITE-ProRule" id="PRU00182"/>
    </source>
</evidence>
<dbReference type="GO" id="GO:0000455">
    <property type="term" value="P:enzyme-directed rRNA pseudouridine synthesis"/>
    <property type="evidence" value="ECO:0007669"/>
    <property type="project" value="UniProtKB-ARBA"/>
</dbReference>
<accession>A0A4Z0D2J2</accession>
<dbReference type="EC" id="5.4.99.-" evidence="4"/>
<dbReference type="RefSeq" id="WP_135271319.1">
    <property type="nucleotide sequence ID" value="NZ_SRIB01000009.1"/>
</dbReference>
<dbReference type="OrthoDB" id="9807213at2"/>
<dbReference type="GO" id="GO:0003723">
    <property type="term" value="F:RNA binding"/>
    <property type="evidence" value="ECO:0007669"/>
    <property type="project" value="UniProtKB-KW"/>
</dbReference>
<dbReference type="Pfam" id="PF00849">
    <property type="entry name" value="PseudoU_synth_2"/>
    <property type="match status" value="1"/>
</dbReference>
<dbReference type="Proteomes" id="UP000298381">
    <property type="component" value="Unassembled WGS sequence"/>
</dbReference>
<dbReference type="Gene3D" id="3.30.70.1560">
    <property type="entry name" value="Alpha-L RNA-binding motif"/>
    <property type="match status" value="1"/>
</dbReference>
<dbReference type="PROSITE" id="PS50889">
    <property type="entry name" value="S4"/>
    <property type="match status" value="1"/>
</dbReference>